<comment type="subcellular location">
    <subcellularLocation>
        <location evidence="1">Cytoplasm</location>
    </subcellularLocation>
</comment>
<accession>A0ABX8CPC8</accession>
<dbReference type="InterPro" id="IPR007167">
    <property type="entry name" value="Fe-transptr_FeoA-like"/>
</dbReference>
<feature type="region of interest" description="Disordered" evidence="13">
    <location>
        <begin position="169"/>
        <end position="189"/>
    </location>
</feature>
<feature type="domain" description="HTH dtxR-type" evidence="14">
    <location>
        <begin position="53"/>
        <end position="115"/>
    </location>
</feature>
<dbReference type="Gene3D" id="1.10.10.10">
    <property type="entry name" value="Winged helix-like DNA-binding domain superfamily/Winged helix DNA-binding domain"/>
    <property type="match status" value="1"/>
</dbReference>
<keyword evidence="6" id="KW-0408">Iron</keyword>
<keyword evidence="8" id="KW-0238">DNA-binding</keyword>
<evidence type="ECO:0000256" key="7">
    <source>
        <dbReference type="ARBA" id="ARBA00023015"/>
    </source>
</evidence>
<evidence type="ECO:0000256" key="8">
    <source>
        <dbReference type="ARBA" id="ARBA00023125"/>
    </source>
</evidence>
<feature type="compositionally biased region" description="Basic and acidic residues" evidence="13">
    <location>
        <begin position="169"/>
        <end position="179"/>
    </location>
</feature>
<reference evidence="15 16" key="1">
    <citation type="submission" date="2021-04" db="EMBL/GenBank/DDBJ databases">
        <title>Nocardia tengchongensis.</title>
        <authorList>
            <person name="Zhuang k."/>
            <person name="Ran Y."/>
            <person name="Li W."/>
        </authorList>
    </citation>
    <scope>NUCLEOTIDE SEQUENCE [LARGE SCALE GENOMIC DNA]</scope>
    <source>
        <strain evidence="15 16">CFH S0057</strain>
    </source>
</reference>
<dbReference type="Proteomes" id="UP000683310">
    <property type="component" value="Chromosome"/>
</dbReference>
<evidence type="ECO:0000256" key="6">
    <source>
        <dbReference type="ARBA" id="ARBA00023004"/>
    </source>
</evidence>
<dbReference type="InterPro" id="IPR036388">
    <property type="entry name" value="WH-like_DNA-bd_sf"/>
</dbReference>
<comment type="subunit">
    <text evidence="3">Homodimer.</text>
</comment>
<dbReference type="PANTHER" id="PTHR33238:SF11">
    <property type="entry name" value="TRANSCRIPTIONAL REGULATOR MNTR"/>
    <property type="match status" value="1"/>
</dbReference>
<keyword evidence="16" id="KW-1185">Reference proteome</keyword>
<evidence type="ECO:0000256" key="12">
    <source>
        <dbReference type="ARBA" id="ARBA00032593"/>
    </source>
</evidence>
<dbReference type="InterPro" id="IPR011991">
    <property type="entry name" value="ArsR-like_HTH"/>
</dbReference>
<organism evidence="15 16">
    <name type="scientific">Nocardia tengchongensis</name>
    <dbReference type="NCBI Taxonomy" id="2055889"/>
    <lineage>
        <taxon>Bacteria</taxon>
        <taxon>Bacillati</taxon>
        <taxon>Actinomycetota</taxon>
        <taxon>Actinomycetes</taxon>
        <taxon>Mycobacteriales</taxon>
        <taxon>Nocardiaceae</taxon>
        <taxon>Nocardia</taxon>
    </lineage>
</organism>
<proteinExistence type="inferred from homology"/>
<evidence type="ECO:0000256" key="10">
    <source>
        <dbReference type="ARBA" id="ARBA00023163"/>
    </source>
</evidence>
<comment type="similarity">
    <text evidence="2">Belongs to the DtxR/MntR family.</text>
</comment>
<dbReference type="InterPro" id="IPR008988">
    <property type="entry name" value="Transcriptional_repressor_C"/>
</dbReference>
<dbReference type="Gene3D" id="2.30.30.90">
    <property type="match status" value="1"/>
</dbReference>
<dbReference type="PANTHER" id="PTHR33238">
    <property type="entry name" value="IRON (METAL) DEPENDENT REPRESSOR, DTXR FAMILY"/>
    <property type="match status" value="1"/>
</dbReference>
<dbReference type="InterPro" id="IPR050536">
    <property type="entry name" value="DtxR_MntR_Metal-Reg"/>
</dbReference>
<name>A0ABX8CPC8_9NOCA</name>
<evidence type="ECO:0000259" key="14">
    <source>
        <dbReference type="PROSITE" id="PS50944"/>
    </source>
</evidence>
<sequence>MCETARGVPKLEYVPGKRDIATRRELADPSAPSELHGTTTIAASGASSVAPVLSSVAQDYLKVIWTAQEWSQEKVSTKLLAEKIGVSASTVSEAVRKLADQGLVEHARYGAITLTEDGRRAAIAMVRRHRLIETFLVNELGYGWDEVHDEAEVLEHAVSETLMDRIDAKLGHPDRDPHGDPIPSVDGAVPTPPARQLSDFGAGESGRVARISDSDPAMLRYFDSLGIALDTPIAVVERRDFAGTIAVRVEERTIDLGSIAAEAIWLSEVH</sequence>
<evidence type="ECO:0000256" key="3">
    <source>
        <dbReference type="ARBA" id="ARBA00011738"/>
    </source>
</evidence>
<keyword evidence="10" id="KW-0804">Transcription</keyword>
<evidence type="ECO:0000256" key="1">
    <source>
        <dbReference type="ARBA" id="ARBA00004496"/>
    </source>
</evidence>
<dbReference type="EMBL" id="CP074371">
    <property type="protein sequence ID" value="QVI20724.1"/>
    <property type="molecule type" value="Genomic_DNA"/>
</dbReference>
<evidence type="ECO:0000256" key="5">
    <source>
        <dbReference type="ARBA" id="ARBA00022491"/>
    </source>
</evidence>
<evidence type="ECO:0000313" key="16">
    <source>
        <dbReference type="Proteomes" id="UP000683310"/>
    </source>
</evidence>
<evidence type="ECO:0000313" key="15">
    <source>
        <dbReference type="EMBL" id="QVI20724.1"/>
    </source>
</evidence>
<keyword evidence="11" id="KW-0464">Manganese</keyword>
<evidence type="ECO:0000256" key="9">
    <source>
        <dbReference type="ARBA" id="ARBA00023159"/>
    </source>
</evidence>
<gene>
    <name evidence="15" type="ORF">KHQ06_32215</name>
</gene>
<dbReference type="InterPro" id="IPR036421">
    <property type="entry name" value="Fe_dep_repressor_sf"/>
</dbReference>
<dbReference type="SUPFAM" id="SSF50037">
    <property type="entry name" value="C-terminal domain of transcriptional repressors"/>
    <property type="match status" value="1"/>
</dbReference>
<keyword evidence="4" id="KW-0963">Cytoplasm</keyword>
<dbReference type="InterPro" id="IPR001367">
    <property type="entry name" value="Fe_dep_repressor"/>
</dbReference>
<keyword evidence="5" id="KW-0678">Repressor</keyword>
<evidence type="ECO:0000256" key="4">
    <source>
        <dbReference type="ARBA" id="ARBA00022490"/>
    </source>
</evidence>
<dbReference type="InterPro" id="IPR038157">
    <property type="entry name" value="FeoA_core_dom"/>
</dbReference>
<evidence type="ECO:0000256" key="11">
    <source>
        <dbReference type="ARBA" id="ARBA00023211"/>
    </source>
</evidence>
<dbReference type="CDD" id="cd00090">
    <property type="entry name" value="HTH_ARSR"/>
    <property type="match status" value="1"/>
</dbReference>
<dbReference type="PRINTS" id="PR00033">
    <property type="entry name" value="HTHASNC"/>
</dbReference>
<dbReference type="InterPro" id="IPR022687">
    <property type="entry name" value="HTH_DTXR"/>
</dbReference>
<evidence type="ECO:0000256" key="13">
    <source>
        <dbReference type="SAM" id="MobiDB-lite"/>
    </source>
</evidence>
<protein>
    <recommendedName>
        <fullName evidence="12">Manganese transport regulator</fullName>
    </recommendedName>
</protein>
<dbReference type="InterPro" id="IPR000485">
    <property type="entry name" value="AsnC-type_HTH_dom"/>
</dbReference>
<dbReference type="Pfam" id="PF04023">
    <property type="entry name" value="FeoA"/>
    <property type="match status" value="1"/>
</dbReference>
<dbReference type="Pfam" id="PF02742">
    <property type="entry name" value="Fe_dep_repr_C"/>
    <property type="match status" value="1"/>
</dbReference>
<keyword evidence="7" id="KW-0805">Transcription regulation</keyword>
<dbReference type="SUPFAM" id="SSF47979">
    <property type="entry name" value="Iron-dependent repressor protein, dimerization domain"/>
    <property type="match status" value="1"/>
</dbReference>
<dbReference type="Gene3D" id="1.10.60.10">
    <property type="entry name" value="Iron dependent repressor, metal binding and dimerisation domain"/>
    <property type="match status" value="1"/>
</dbReference>
<dbReference type="InterPro" id="IPR022689">
    <property type="entry name" value="Iron_dep_repressor"/>
</dbReference>
<evidence type="ECO:0000256" key="2">
    <source>
        <dbReference type="ARBA" id="ARBA00007871"/>
    </source>
</evidence>
<dbReference type="Pfam" id="PF01325">
    <property type="entry name" value="Fe_dep_repress"/>
    <property type="match status" value="1"/>
</dbReference>
<dbReference type="SMART" id="SM00899">
    <property type="entry name" value="FeoA"/>
    <property type="match status" value="1"/>
</dbReference>
<dbReference type="PROSITE" id="PS50944">
    <property type="entry name" value="HTH_DTXR"/>
    <property type="match status" value="1"/>
</dbReference>
<keyword evidence="9" id="KW-0010">Activator</keyword>
<dbReference type="InterPro" id="IPR036390">
    <property type="entry name" value="WH_DNA-bd_sf"/>
</dbReference>
<dbReference type="SMART" id="SM00529">
    <property type="entry name" value="HTH_DTXR"/>
    <property type="match status" value="1"/>
</dbReference>
<dbReference type="SUPFAM" id="SSF46785">
    <property type="entry name" value="Winged helix' DNA-binding domain"/>
    <property type="match status" value="1"/>
</dbReference>